<evidence type="ECO:0000313" key="8">
    <source>
        <dbReference type="Proteomes" id="UP000230750"/>
    </source>
</evidence>
<keyword evidence="5" id="KW-1133">Transmembrane helix</keyword>
<feature type="transmembrane region" description="Helical" evidence="5">
    <location>
        <begin position="334"/>
        <end position="358"/>
    </location>
</feature>
<keyword evidence="5" id="KW-0472">Membrane</keyword>
<dbReference type="Pfam" id="PF00431">
    <property type="entry name" value="CUB"/>
    <property type="match status" value="1"/>
</dbReference>
<comment type="caution">
    <text evidence="7">The sequence shown here is derived from an EMBL/GenBank/DDBJ whole genome shotgun (WGS) entry which is preliminary data.</text>
</comment>
<feature type="compositionally biased region" description="Basic and acidic residues" evidence="4">
    <location>
        <begin position="307"/>
        <end position="318"/>
    </location>
</feature>
<dbReference type="Proteomes" id="UP000230750">
    <property type="component" value="Unassembled WGS sequence"/>
</dbReference>
<dbReference type="SMART" id="SM00042">
    <property type="entry name" value="CUB"/>
    <property type="match status" value="1"/>
</dbReference>
<evidence type="ECO:0000256" key="3">
    <source>
        <dbReference type="PROSITE-ProRule" id="PRU00059"/>
    </source>
</evidence>
<evidence type="ECO:0000256" key="2">
    <source>
        <dbReference type="ARBA" id="ARBA00023157"/>
    </source>
</evidence>
<organism evidence="7 8">
    <name type="scientific">Stichopus japonicus</name>
    <name type="common">Sea cucumber</name>
    <dbReference type="NCBI Taxonomy" id="307972"/>
    <lineage>
        <taxon>Eukaryota</taxon>
        <taxon>Metazoa</taxon>
        <taxon>Echinodermata</taxon>
        <taxon>Eleutherozoa</taxon>
        <taxon>Echinozoa</taxon>
        <taxon>Holothuroidea</taxon>
        <taxon>Aspidochirotacea</taxon>
        <taxon>Aspidochirotida</taxon>
        <taxon>Stichopodidae</taxon>
        <taxon>Apostichopus</taxon>
    </lineage>
</organism>
<feature type="region of interest" description="Disordered" evidence="4">
    <location>
        <begin position="291"/>
        <end position="318"/>
    </location>
</feature>
<feature type="domain" description="CUB" evidence="6">
    <location>
        <begin position="164"/>
        <end position="283"/>
    </location>
</feature>
<dbReference type="Gene3D" id="2.60.120.290">
    <property type="entry name" value="Spermadhesin, CUB domain"/>
    <property type="match status" value="1"/>
</dbReference>
<dbReference type="STRING" id="307972.A0A2G8KRH6"/>
<evidence type="ECO:0000256" key="1">
    <source>
        <dbReference type="ARBA" id="ARBA00022737"/>
    </source>
</evidence>
<dbReference type="AlphaFoldDB" id="A0A2G8KRH6"/>
<proteinExistence type="predicted"/>
<dbReference type="SUPFAM" id="SSF49854">
    <property type="entry name" value="Spermadhesin, CUB domain"/>
    <property type="match status" value="1"/>
</dbReference>
<sequence>MPDLNEYNETVCILAMTGAYMTIDLALNESRELGITHFRRGPIIEPGSELTSALGTIVSPAYTAGEVNASAGAIRYTLDVNGDYYNHLTFNFISSNVMGFFPQNFQESGRDTSDELGYGLLNCLSDIVVDTNIEIDSEDAILELYSHEPNDYGFVVDYRASWFCDSMETGAPGYLVSPKYGIAEYPRNVMCRSMIHAPMGHRVYLEVEFFRIEFDGDEEGSCDSNWDTLEIFDGHDQNAESLGRYCGDQIPEWFMSTSDVLYVVFQSDSSAQETGYKLNYYFIAETNVTVSPSMPHDTPPATTEEPSSSRDPERVEGRERQIQDLEDELKSYKVGISAVIILGTILVGVLIAAIVTISRRESKLREKMGVDGSNGKEP</sequence>
<evidence type="ECO:0000256" key="5">
    <source>
        <dbReference type="SAM" id="Phobius"/>
    </source>
</evidence>
<dbReference type="EMBL" id="MRZV01000411">
    <property type="protein sequence ID" value="PIK50609.1"/>
    <property type="molecule type" value="Genomic_DNA"/>
</dbReference>
<gene>
    <name evidence="7" type="ORF">BSL78_12513</name>
</gene>
<keyword evidence="1" id="KW-0677">Repeat</keyword>
<evidence type="ECO:0000313" key="7">
    <source>
        <dbReference type="EMBL" id="PIK50609.1"/>
    </source>
</evidence>
<dbReference type="PANTHER" id="PTHR24251">
    <property type="entry name" value="OVOCHYMASE-RELATED"/>
    <property type="match status" value="1"/>
</dbReference>
<comment type="caution">
    <text evidence="3">Lacks conserved residue(s) required for the propagation of feature annotation.</text>
</comment>
<dbReference type="OrthoDB" id="6369184at2759"/>
<reference evidence="7 8" key="1">
    <citation type="journal article" date="2017" name="PLoS Biol.">
        <title>The sea cucumber genome provides insights into morphological evolution and visceral regeneration.</title>
        <authorList>
            <person name="Zhang X."/>
            <person name="Sun L."/>
            <person name="Yuan J."/>
            <person name="Sun Y."/>
            <person name="Gao Y."/>
            <person name="Zhang L."/>
            <person name="Li S."/>
            <person name="Dai H."/>
            <person name="Hamel J.F."/>
            <person name="Liu C."/>
            <person name="Yu Y."/>
            <person name="Liu S."/>
            <person name="Lin W."/>
            <person name="Guo K."/>
            <person name="Jin S."/>
            <person name="Xu P."/>
            <person name="Storey K.B."/>
            <person name="Huan P."/>
            <person name="Zhang T."/>
            <person name="Zhou Y."/>
            <person name="Zhang J."/>
            <person name="Lin C."/>
            <person name="Li X."/>
            <person name="Xing L."/>
            <person name="Huo D."/>
            <person name="Sun M."/>
            <person name="Wang L."/>
            <person name="Mercier A."/>
            <person name="Li F."/>
            <person name="Yang H."/>
            <person name="Xiang J."/>
        </authorList>
    </citation>
    <scope>NUCLEOTIDE SEQUENCE [LARGE SCALE GENOMIC DNA]</scope>
    <source>
        <strain evidence="7">Shaxun</strain>
        <tissue evidence="7">Muscle</tissue>
    </source>
</reference>
<evidence type="ECO:0000256" key="4">
    <source>
        <dbReference type="SAM" id="MobiDB-lite"/>
    </source>
</evidence>
<evidence type="ECO:0000259" key="6">
    <source>
        <dbReference type="PROSITE" id="PS01180"/>
    </source>
</evidence>
<accession>A0A2G8KRH6</accession>
<name>A0A2G8KRH6_STIJA</name>
<feature type="disulfide bond" evidence="3">
    <location>
        <begin position="164"/>
        <end position="191"/>
    </location>
</feature>
<keyword evidence="2 3" id="KW-1015">Disulfide bond</keyword>
<dbReference type="InterPro" id="IPR000859">
    <property type="entry name" value="CUB_dom"/>
</dbReference>
<dbReference type="PROSITE" id="PS01180">
    <property type="entry name" value="CUB"/>
    <property type="match status" value="1"/>
</dbReference>
<protein>
    <recommendedName>
        <fullName evidence="6">CUB domain-containing protein</fullName>
    </recommendedName>
</protein>
<dbReference type="CDD" id="cd00041">
    <property type="entry name" value="CUB"/>
    <property type="match status" value="1"/>
</dbReference>
<dbReference type="PANTHER" id="PTHR24251:SF30">
    <property type="entry name" value="MEMBRANE FRIZZLED-RELATED PROTEIN"/>
    <property type="match status" value="1"/>
</dbReference>
<dbReference type="InterPro" id="IPR035914">
    <property type="entry name" value="Sperma_CUB_dom_sf"/>
</dbReference>
<keyword evidence="8" id="KW-1185">Reference proteome</keyword>
<dbReference type="FunFam" id="2.60.120.290:FF:000005">
    <property type="entry name" value="Procollagen C-endopeptidase enhancer 1"/>
    <property type="match status" value="1"/>
</dbReference>
<keyword evidence="5" id="KW-0812">Transmembrane</keyword>